<keyword evidence="2" id="KW-1185">Reference proteome</keyword>
<sequence length="77" mass="8597">MIKPLPKRTPAVGYRVTRMGPFTYIPKPGRDDTVHGILAKGGLSVPLDVTGKDLQDLMHALNVLEEGLSRRWMELEI</sequence>
<organism evidence="1 2">
    <name type="scientific">Streptomyces sviceus (strain ATCC 29083 / DSM 924 / JCM 4929 / NBRC 13980 / NCIMB 11184 / NRRL 5439 / UC 5370)</name>
    <dbReference type="NCBI Taxonomy" id="463191"/>
    <lineage>
        <taxon>Bacteria</taxon>
        <taxon>Bacillati</taxon>
        <taxon>Actinomycetota</taxon>
        <taxon>Actinomycetes</taxon>
        <taxon>Kitasatosporales</taxon>
        <taxon>Streptomycetaceae</taxon>
        <taxon>Streptomyces</taxon>
    </lineage>
</organism>
<gene>
    <name evidence="1" type="ORF">SSEG_01645</name>
</gene>
<reference evidence="1" key="1">
    <citation type="submission" date="2009-10" db="EMBL/GenBank/DDBJ databases">
        <title>The genome sequence of Streptomyces sviceus strain ATCC 29083.</title>
        <authorList>
            <consortium name="The Broad Institute Genome Sequencing Platform"/>
            <consortium name="Broad Institute Microbial Sequencing Center"/>
            <person name="Fischbach M."/>
            <person name="Godfrey P."/>
            <person name="Ward D."/>
            <person name="Young S."/>
            <person name="Zeng Q."/>
            <person name="Koehrsen M."/>
            <person name="Alvarado L."/>
            <person name="Berlin A.M."/>
            <person name="Bochicchio J."/>
            <person name="Borenstein D."/>
            <person name="Chapman S.B."/>
            <person name="Chen Z."/>
            <person name="Engels R."/>
            <person name="Freedman E."/>
            <person name="Gellesch M."/>
            <person name="Goldberg J."/>
            <person name="Griggs A."/>
            <person name="Gujja S."/>
            <person name="Heilman E.R."/>
            <person name="Heiman D.I."/>
            <person name="Hepburn T.A."/>
            <person name="Howarth C."/>
            <person name="Jen D."/>
            <person name="Larson L."/>
            <person name="Lewis B."/>
            <person name="Mehta T."/>
            <person name="Park D."/>
            <person name="Pearson M."/>
            <person name="Richards J."/>
            <person name="Roberts A."/>
            <person name="Saif S."/>
            <person name="Shea T.D."/>
            <person name="Shenoy N."/>
            <person name="Sisk P."/>
            <person name="Stolte C."/>
            <person name="Sykes S.N."/>
            <person name="Thomson T."/>
            <person name="Walk T."/>
            <person name="White J."/>
            <person name="Yandava C."/>
            <person name="Straight P."/>
            <person name="Clardy J."/>
            <person name="Hung D."/>
            <person name="Kolter R."/>
            <person name="Mekalanos J."/>
            <person name="Walker S."/>
            <person name="Walsh C.T."/>
            <person name="Wieland-Brown L.C."/>
            <person name="Haas B."/>
            <person name="Nusbaum C."/>
            <person name="Birren B."/>
        </authorList>
    </citation>
    <scope>NUCLEOTIDE SEQUENCE [LARGE SCALE GENOMIC DNA]</scope>
    <source>
        <strain evidence="1">ATCC 29083</strain>
    </source>
</reference>
<name>B5HQG0_STRX2</name>
<evidence type="ECO:0000313" key="2">
    <source>
        <dbReference type="Proteomes" id="UP000002785"/>
    </source>
</evidence>
<protein>
    <submittedName>
        <fullName evidence="1">Uncharacterized protein</fullName>
    </submittedName>
</protein>
<proteinExistence type="predicted"/>
<evidence type="ECO:0000313" key="1">
    <source>
        <dbReference type="EMBL" id="EDY55065.1"/>
    </source>
</evidence>
<dbReference type="EMBL" id="CM000951">
    <property type="protein sequence ID" value="EDY55065.1"/>
    <property type="molecule type" value="Genomic_DNA"/>
</dbReference>
<dbReference type="Proteomes" id="UP000002785">
    <property type="component" value="Chromosome"/>
</dbReference>
<accession>B5HQG0</accession>
<dbReference type="OrthoDB" id="4242175at2"/>
<dbReference type="HOGENOM" id="CLU_2636657_0_0_11"/>
<dbReference type="AlphaFoldDB" id="B5HQG0"/>